<gene>
    <name evidence="1" type="ORF">ANBU17_28220</name>
</gene>
<dbReference type="CDD" id="cd11539">
    <property type="entry name" value="NTP-PPase_u2"/>
    <property type="match status" value="1"/>
</dbReference>
<sequence length="107" mass="12545">MKKDIEKDIAFIAHYYGYEAQSRQLIEEMAELTQSINKKWRGENTGLYRGYYDDMKAITEEIADVQICIEQVKLLLGITDKQIESVAESKIIREKSRIREARRKTIS</sequence>
<dbReference type="Gene3D" id="1.10.287.1080">
    <property type="entry name" value="MazG-like"/>
    <property type="match status" value="1"/>
</dbReference>
<accession>A0A916QBK3</accession>
<dbReference type="RefSeq" id="WP_201312128.1">
    <property type="nucleotide sequence ID" value="NZ_BLYI01000065.1"/>
</dbReference>
<proteinExistence type="predicted"/>
<reference evidence="1" key="1">
    <citation type="submission" date="2020-06" db="EMBL/GenBank/DDBJ databases">
        <title>Characterization of fructooligosaccharide metabolism and fructooligosaccharide-degrading enzymes in human commensal butyrate producers.</title>
        <authorList>
            <person name="Tanno H."/>
            <person name="Fujii T."/>
            <person name="Hirano K."/>
            <person name="Maeno S."/>
            <person name="Tonozuka T."/>
            <person name="Sakamoto M."/>
            <person name="Ohkuma M."/>
            <person name="Tochio T."/>
            <person name="Endo A."/>
        </authorList>
    </citation>
    <scope>NUCLEOTIDE SEQUENCE</scope>
    <source>
        <strain evidence="1">JCM 17466</strain>
    </source>
</reference>
<dbReference type="SUPFAM" id="SSF101386">
    <property type="entry name" value="all-alpha NTP pyrophosphatases"/>
    <property type="match status" value="1"/>
</dbReference>
<dbReference type="Proteomes" id="UP000613208">
    <property type="component" value="Unassembled WGS sequence"/>
</dbReference>
<evidence type="ECO:0000313" key="1">
    <source>
        <dbReference type="EMBL" id="GFO86475.1"/>
    </source>
</evidence>
<evidence type="ECO:0000313" key="2">
    <source>
        <dbReference type="Proteomes" id="UP000613208"/>
    </source>
</evidence>
<dbReference type="EMBL" id="BLYI01000065">
    <property type="protein sequence ID" value="GFO86475.1"/>
    <property type="molecule type" value="Genomic_DNA"/>
</dbReference>
<dbReference type="AlphaFoldDB" id="A0A916QBK3"/>
<keyword evidence="2" id="KW-1185">Reference proteome</keyword>
<comment type="caution">
    <text evidence="1">The sequence shown here is derived from an EMBL/GenBank/DDBJ whole genome shotgun (WGS) entry which is preliminary data.</text>
</comment>
<protein>
    <submittedName>
        <fullName evidence="1">Uncharacterized protein</fullName>
    </submittedName>
</protein>
<organism evidence="1 2">
    <name type="scientific">Anaerostipes butyraticus</name>
    <dbReference type="NCBI Taxonomy" id="645466"/>
    <lineage>
        <taxon>Bacteria</taxon>
        <taxon>Bacillati</taxon>
        <taxon>Bacillota</taxon>
        <taxon>Clostridia</taxon>
        <taxon>Lachnospirales</taxon>
        <taxon>Lachnospiraceae</taxon>
        <taxon>Anaerostipes</taxon>
    </lineage>
</organism>
<name>A0A916QBK3_9FIRM</name>